<feature type="transmembrane region" description="Helical" evidence="9">
    <location>
        <begin position="181"/>
        <end position="203"/>
    </location>
</feature>
<keyword evidence="2 9" id="KW-0813">Transport</keyword>
<dbReference type="OrthoDB" id="7843639at2"/>
<dbReference type="EMBL" id="JYFE01000020">
    <property type="protein sequence ID" value="KIT17252.1"/>
    <property type="molecule type" value="Genomic_DNA"/>
</dbReference>
<dbReference type="PATRIC" id="fig|935700.4.peg.1026"/>
<evidence type="ECO:0000256" key="1">
    <source>
        <dbReference type="ARBA" id="ARBA00004429"/>
    </source>
</evidence>
<evidence type="ECO:0000256" key="2">
    <source>
        <dbReference type="ARBA" id="ARBA00022448"/>
    </source>
</evidence>
<organism evidence="12 13">
    <name type="scientific">Jannaschia aquimarina</name>
    <dbReference type="NCBI Taxonomy" id="935700"/>
    <lineage>
        <taxon>Bacteria</taxon>
        <taxon>Pseudomonadati</taxon>
        <taxon>Pseudomonadota</taxon>
        <taxon>Alphaproteobacteria</taxon>
        <taxon>Rhodobacterales</taxon>
        <taxon>Roseobacteraceae</taxon>
        <taxon>Jannaschia</taxon>
    </lineage>
</organism>
<dbReference type="PANTHER" id="PTHR35011">
    <property type="entry name" value="2,3-DIKETO-L-GULONATE TRAP TRANSPORTER SMALL PERMEASE PROTEIN YIAM"/>
    <property type="match status" value="1"/>
</dbReference>
<dbReference type="GO" id="GO:0005886">
    <property type="term" value="C:plasma membrane"/>
    <property type="evidence" value="ECO:0007669"/>
    <property type="project" value="UniProtKB-SubCell"/>
</dbReference>
<feature type="region of interest" description="Disordered" evidence="10">
    <location>
        <begin position="227"/>
        <end position="247"/>
    </location>
</feature>
<keyword evidence="7 9" id="KW-0472">Membrane</keyword>
<comment type="caution">
    <text evidence="12">The sequence shown here is derived from an EMBL/GenBank/DDBJ whole genome shotgun (WGS) entry which is preliminary data.</text>
</comment>
<comment type="function">
    <text evidence="9">Part of the tripartite ATP-independent periplasmic (TRAP) transport system.</text>
</comment>
<sequence length="247" mass="27413">MSAARWEPKGPVGRFVNTLEETGIALLLGLMVLVTFVNVVLRYGFNTSLIWGLELVLILFSWLVIFGVSYGFKVTAHLGVDALTNALPHRGRRICALVAGVICVAYALLMLKGAWDFWAPFGNFAPTTGRWFPDGFKEMKIHHFQGYIPTDQVPLPEFLRSPLEAWLLLEGDPPLEKFPRAIPYIILPLGTLLILFRIGQAVYEIVRGTRESLIVSHEAEEAVEDAARAHDETTDVYKGSHAPAGGR</sequence>
<evidence type="ECO:0000256" key="5">
    <source>
        <dbReference type="ARBA" id="ARBA00022692"/>
    </source>
</evidence>
<feature type="domain" description="Tripartite ATP-independent periplasmic transporters DctQ component" evidence="11">
    <location>
        <begin position="31"/>
        <end position="126"/>
    </location>
</feature>
<feature type="transmembrane region" description="Helical" evidence="9">
    <location>
        <begin position="24"/>
        <end position="43"/>
    </location>
</feature>
<evidence type="ECO:0000256" key="8">
    <source>
        <dbReference type="ARBA" id="ARBA00038436"/>
    </source>
</evidence>
<dbReference type="PANTHER" id="PTHR35011:SF2">
    <property type="entry name" value="2,3-DIKETO-L-GULONATE TRAP TRANSPORTER SMALL PERMEASE PROTEIN YIAM"/>
    <property type="match status" value="1"/>
</dbReference>
<comment type="similarity">
    <text evidence="8 9">Belongs to the TRAP transporter small permease family.</text>
</comment>
<evidence type="ECO:0000313" key="13">
    <source>
        <dbReference type="Proteomes" id="UP000032232"/>
    </source>
</evidence>
<gene>
    <name evidence="12" type="primary">yiaM</name>
    <name evidence="12" type="ORF">jaqu_09830</name>
</gene>
<dbReference type="InterPro" id="IPR055348">
    <property type="entry name" value="DctQ"/>
</dbReference>
<dbReference type="Proteomes" id="UP000032232">
    <property type="component" value="Unassembled WGS sequence"/>
</dbReference>
<evidence type="ECO:0000256" key="3">
    <source>
        <dbReference type="ARBA" id="ARBA00022475"/>
    </source>
</evidence>
<comment type="subcellular location">
    <subcellularLocation>
        <location evidence="1 9">Cell inner membrane</location>
        <topology evidence="1 9">Multi-pass membrane protein</topology>
    </subcellularLocation>
</comment>
<protein>
    <recommendedName>
        <fullName evidence="9">TRAP transporter small permease protein</fullName>
    </recommendedName>
</protein>
<comment type="subunit">
    <text evidence="9">The complex comprises the extracytoplasmic solute receptor protein and the two transmembrane proteins.</text>
</comment>
<name>A0A0D1CR54_9RHOB</name>
<evidence type="ECO:0000256" key="6">
    <source>
        <dbReference type="ARBA" id="ARBA00022989"/>
    </source>
</evidence>
<keyword evidence="3" id="KW-1003">Cell membrane</keyword>
<dbReference type="InterPro" id="IPR007387">
    <property type="entry name" value="TRAP_DctQ"/>
</dbReference>
<evidence type="ECO:0000256" key="4">
    <source>
        <dbReference type="ARBA" id="ARBA00022519"/>
    </source>
</evidence>
<dbReference type="Pfam" id="PF04290">
    <property type="entry name" value="DctQ"/>
    <property type="match status" value="1"/>
</dbReference>
<accession>A0A0D1CR54</accession>
<feature type="transmembrane region" description="Helical" evidence="9">
    <location>
        <begin position="49"/>
        <end position="72"/>
    </location>
</feature>
<dbReference type="STRING" id="935700.jaqu_09830"/>
<keyword evidence="5 9" id="KW-0812">Transmembrane</keyword>
<evidence type="ECO:0000256" key="10">
    <source>
        <dbReference type="SAM" id="MobiDB-lite"/>
    </source>
</evidence>
<evidence type="ECO:0000313" key="12">
    <source>
        <dbReference type="EMBL" id="KIT17252.1"/>
    </source>
</evidence>
<dbReference type="GO" id="GO:0022857">
    <property type="term" value="F:transmembrane transporter activity"/>
    <property type="evidence" value="ECO:0007669"/>
    <property type="project" value="UniProtKB-UniRule"/>
</dbReference>
<keyword evidence="6 9" id="KW-1133">Transmembrane helix</keyword>
<evidence type="ECO:0000259" key="11">
    <source>
        <dbReference type="Pfam" id="PF04290"/>
    </source>
</evidence>
<dbReference type="AlphaFoldDB" id="A0A0D1CR54"/>
<feature type="transmembrane region" description="Helical" evidence="9">
    <location>
        <begin position="93"/>
        <end position="111"/>
    </location>
</feature>
<evidence type="ECO:0000256" key="7">
    <source>
        <dbReference type="ARBA" id="ARBA00023136"/>
    </source>
</evidence>
<dbReference type="GO" id="GO:0015740">
    <property type="term" value="P:C4-dicarboxylate transport"/>
    <property type="evidence" value="ECO:0007669"/>
    <property type="project" value="TreeGrafter"/>
</dbReference>
<evidence type="ECO:0000256" key="9">
    <source>
        <dbReference type="RuleBase" id="RU369079"/>
    </source>
</evidence>
<keyword evidence="13" id="KW-1185">Reference proteome</keyword>
<dbReference type="RefSeq" id="WP_043917823.1">
    <property type="nucleotide sequence ID" value="NZ_FZPF01000007.1"/>
</dbReference>
<proteinExistence type="inferred from homology"/>
<reference evidence="12 13" key="1">
    <citation type="submission" date="2015-02" db="EMBL/GenBank/DDBJ databases">
        <title>Genome Sequence of Jannaschia aquimarina DSM28248, a member of the Roseobacter clade.</title>
        <authorList>
            <person name="Voget S."/>
            <person name="Daniel R."/>
        </authorList>
    </citation>
    <scope>NUCLEOTIDE SEQUENCE [LARGE SCALE GENOMIC DNA]</scope>
    <source>
        <strain evidence="12 13">GSW-M26</strain>
    </source>
</reference>
<keyword evidence="4 9" id="KW-0997">Cell inner membrane</keyword>